<name>A0A232R3K5_SALER</name>
<proteinExistence type="predicted"/>
<dbReference type="Proteomes" id="UP000839921">
    <property type="component" value="Unassembled WGS sequence"/>
</dbReference>
<evidence type="ECO:0000313" key="8">
    <source>
        <dbReference type="Proteomes" id="UP000245912"/>
    </source>
</evidence>
<dbReference type="EMBL" id="RSTU01000025">
    <property type="protein sequence ID" value="MIT93028.1"/>
    <property type="molecule type" value="Genomic_DNA"/>
</dbReference>
<organism evidence="4">
    <name type="scientific">Salmonella enterica</name>
    <name type="common">Salmonella choleraesuis</name>
    <dbReference type="NCBI Taxonomy" id="28901"/>
    <lineage>
        <taxon>Bacteria</taxon>
        <taxon>Pseudomonadati</taxon>
        <taxon>Pseudomonadota</taxon>
        <taxon>Gammaproteobacteria</taxon>
        <taxon>Enterobacterales</taxon>
        <taxon>Enterobacteriaceae</taxon>
        <taxon>Salmonella</taxon>
    </lineage>
</organism>
<reference evidence="1" key="3">
    <citation type="submission" date="2018-07" db="EMBL/GenBank/DDBJ databases">
        <authorList>
            <consortium name="PulseNet: The National Subtyping Network for Foodborne Disease Surveillance"/>
            <person name="Tarr C.L."/>
            <person name="Trees E."/>
            <person name="Katz L.S."/>
            <person name="Carleton-Romer H.A."/>
            <person name="Stroika S."/>
            <person name="Kucerova Z."/>
            <person name="Roache K.F."/>
            <person name="Sabol A.L."/>
            <person name="Besser J."/>
            <person name="Gerner-Smidt P."/>
        </authorList>
    </citation>
    <scope>NUCLEOTIDE SEQUENCE [LARGE SCALE GENOMIC DNA]</scope>
    <source>
        <strain evidence="1">PNUSAS046051</strain>
        <strain evidence="2">PNUSAS052182</strain>
        <strain evidence="5">PNUSAS058308</strain>
    </source>
</reference>
<dbReference type="EMBL" id="AAGDOF010000061">
    <property type="protein sequence ID" value="EBM7377025.1"/>
    <property type="molecule type" value="Genomic_DNA"/>
</dbReference>
<reference evidence="7" key="4">
    <citation type="submission" date="2018-08" db="EMBL/GenBank/DDBJ databases">
        <title>Whole genome sequencing of Salmonella enterica serotype newport.</title>
        <authorList>
            <person name="Bell R."/>
        </authorList>
    </citation>
    <scope>NUCLEOTIDE SEQUENCE [LARGE SCALE GENOMIC DNA]</scope>
    <source>
        <strain evidence="7">CFSAN048053</strain>
    </source>
</reference>
<dbReference type="AlphaFoldDB" id="A0A232R3K5"/>
<accession>A0A232R3K5</accession>
<evidence type="ECO:0000313" key="6">
    <source>
        <dbReference type="EMBL" id="PVI94478.1"/>
    </source>
</evidence>
<comment type="caution">
    <text evidence="4">The sequence shown here is derived from an EMBL/GenBank/DDBJ whole genome shotgun (WGS) entry which is preliminary data.</text>
</comment>
<dbReference type="Proteomes" id="UP000839511">
    <property type="component" value="Unassembled WGS sequence"/>
</dbReference>
<reference evidence="4" key="2">
    <citation type="submission" date="2018-07" db="EMBL/GenBank/DDBJ databases">
        <authorList>
            <consortium name="GenomeTrakr network: Whole genome sequencing for foodborne pathogen traceback"/>
        </authorList>
    </citation>
    <scope>NUCLEOTIDE SEQUENCE [LARGE SCALE GENOMIC DNA]</scope>
    <source>
        <strain evidence="3">CFSAN034428</strain>
        <strain evidence="4">MOD1-Lipp-451</strain>
    </source>
</reference>
<dbReference type="Proteomes" id="UP000245912">
    <property type="component" value="Unassembled WGS sequence"/>
</dbReference>
<dbReference type="EMBL" id="QWJL01000019">
    <property type="protein sequence ID" value="RIP25515.1"/>
    <property type="molecule type" value="Genomic_DNA"/>
</dbReference>
<dbReference type="EMBL" id="AAGBOZ010000006">
    <property type="protein sequence ID" value="EBM1205487.1"/>
    <property type="molecule type" value="Genomic_DNA"/>
</dbReference>
<dbReference type="Proteomes" id="UP000885256">
    <property type="component" value="Unassembled WGS sequence"/>
</dbReference>
<evidence type="ECO:0000313" key="7">
    <source>
        <dbReference type="EMBL" id="RIP25515.1"/>
    </source>
</evidence>
<dbReference type="Proteomes" id="UP000839922">
    <property type="component" value="Unassembled WGS sequence"/>
</dbReference>
<evidence type="ECO:0000313" key="2">
    <source>
        <dbReference type="EMBL" id="EBM7377025.1"/>
    </source>
</evidence>
<dbReference type="Proteomes" id="UP000839515">
    <property type="component" value="Unassembled WGS sequence"/>
</dbReference>
<gene>
    <name evidence="7" type="ORF">A7D45_19045</name>
    <name evidence="3" type="ORF">ATP91_22570</name>
    <name evidence="4" type="ORF">ATR96_23440</name>
    <name evidence="6" type="ORF">C4860_21840</name>
    <name evidence="2" type="ORF">D3346_21380</name>
    <name evidence="1" type="ORF">DT651_08145</name>
    <name evidence="5" type="ORF">EAW95_17400</name>
</gene>
<evidence type="ECO:0000313" key="4">
    <source>
        <dbReference type="EMBL" id="MIU27763.1"/>
    </source>
</evidence>
<dbReference type="Proteomes" id="UP000885302">
    <property type="component" value="Unassembled WGS sequence"/>
</dbReference>
<reference evidence="6 8" key="1">
    <citation type="submission" date="2018-04" db="EMBL/GenBank/DDBJ databases">
        <title>Serotype diversity and antimicrobial resistance among Salmonella enterica isolated from patients at an equine referral hospital.</title>
        <authorList>
            <person name="Leon I.M."/>
            <person name="Lawhon S.D."/>
            <person name="Norman K.N."/>
            <person name="Threadgill D.S."/>
            <person name="Ohta N."/>
            <person name="Vinasco J."/>
            <person name="Scott H.M."/>
        </authorList>
    </citation>
    <scope>NUCLEOTIDE SEQUENCE [LARGE SCALE GENOMIC DNA]</scope>
    <source>
        <strain evidence="6 8">235</strain>
    </source>
</reference>
<dbReference type="EMBL" id="RSTY01000023">
    <property type="protein sequence ID" value="MIU27763.1"/>
    <property type="molecule type" value="Genomic_DNA"/>
</dbReference>
<sequence>MMIASDCIDERKPRLRNSDVFALPDRRQQQRIHCAIPADLISNVLSGITRFIINAMIPGASYLEITLPQRLH</sequence>
<dbReference type="EMBL" id="QDLQ01000021">
    <property type="protein sequence ID" value="PVI94478.1"/>
    <property type="molecule type" value="Genomic_DNA"/>
</dbReference>
<evidence type="ECO:0000313" key="1">
    <source>
        <dbReference type="EMBL" id="EBM1205487.1"/>
    </source>
</evidence>
<evidence type="ECO:0000313" key="5">
    <source>
        <dbReference type="EMBL" id="MMP89760.1"/>
    </source>
</evidence>
<evidence type="ECO:0000313" key="3">
    <source>
        <dbReference type="EMBL" id="MIT93028.1"/>
    </source>
</evidence>
<dbReference type="EMBL" id="RVYY01000028">
    <property type="protein sequence ID" value="MMP89760.1"/>
    <property type="molecule type" value="Genomic_DNA"/>
</dbReference>
<protein>
    <submittedName>
        <fullName evidence="4">Uncharacterized protein</fullName>
    </submittedName>
</protein>